<name>A0A2P6C6K6_9FLAO</name>
<dbReference type="OrthoDB" id="1116391at2"/>
<protein>
    <submittedName>
        <fullName evidence="2">Uncharacterized protein</fullName>
    </submittedName>
</protein>
<comment type="caution">
    <text evidence="2">The sequence shown here is derived from an EMBL/GenBank/DDBJ whole genome shotgun (WGS) entry which is preliminary data.</text>
</comment>
<feature type="transmembrane region" description="Helical" evidence="1">
    <location>
        <begin position="7"/>
        <end position="26"/>
    </location>
</feature>
<reference evidence="2 3" key="1">
    <citation type="submission" date="2016-12" db="EMBL/GenBank/DDBJ databases">
        <title>Trade-off between light-utilization and light-protection in marine flavobacteria.</title>
        <authorList>
            <person name="Kumagai Y."/>
            <person name="Yoshizawa S."/>
            <person name="Kogure K."/>
            <person name="Iwasaki W."/>
        </authorList>
    </citation>
    <scope>NUCLEOTIDE SEQUENCE [LARGE SCALE GENOMIC DNA]</scope>
    <source>
        <strain evidence="2 3">KCTC 12100</strain>
    </source>
</reference>
<keyword evidence="1" id="KW-1133">Transmembrane helix</keyword>
<sequence>MKPWVGIGLICGFCMFIGEAFLWPLIDDEEIILKTVLLKFLFWMFFGLIFGYAFIKIRKKKKVTTFLF</sequence>
<organism evidence="2 3">
    <name type="scientific">Polaribacter butkevichii</name>
    <dbReference type="NCBI Taxonomy" id="218490"/>
    <lineage>
        <taxon>Bacteria</taxon>
        <taxon>Pseudomonadati</taxon>
        <taxon>Bacteroidota</taxon>
        <taxon>Flavobacteriia</taxon>
        <taxon>Flavobacteriales</taxon>
        <taxon>Flavobacteriaceae</taxon>
    </lineage>
</organism>
<dbReference type="Proteomes" id="UP000247345">
    <property type="component" value="Unassembled WGS sequence"/>
</dbReference>
<evidence type="ECO:0000313" key="2">
    <source>
        <dbReference type="EMBL" id="PQJ68568.1"/>
    </source>
</evidence>
<accession>A0A2P6C6K6</accession>
<evidence type="ECO:0000256" key="1">
    <source>
        <dbReference type="SAM" id="Phobius"/>
    </source>
</evidence>
<gene>
    <name evidence="2" type="ORF">BTO14_10895</name>
</gene>
<dbReference type="EMBL" id="MSCK01000002">
    <property type="protein sequence ID" value="PQJ68568.1"/>
    <property type="molecule type" value="Genomic_DNA"/>
</dbReference>
<feature type="transmembrane region" description="Helical" evidence="1">
    <location>
        <begin position="32"/>
        <end position="55"/>
    </location>
</feature>
<evidence type="ECO:0000313" key="3">
    <source>
        <dbReference type="Proteomes" id="UP000247345"/>
    </source>
</evidence>
<keyword evidence="3" id="KW-1185">Reference proteome</keyword>
<dbReference type="AlphaFoldDB" id="A0A2P6C6K6"/>
<keyword evidence="1" id="KW-0812">Transmembrane</keyword>
<keyword evidence="1" id="KW-0472">Membrane</keyword>
<dbReference type="RefSeq" id="WP_105049506.1">
    <property type="nucleotide sequence ID" value="NZ_CP150661.1"/>
</dbReference>
<proteinExistence type="predicted"/>